<feature type="signal peptide" evidence="2">
    <location>
        <begin position="1"/>
        <end position="17"/>
    </location>
</feature>
<sequence length="229" mass="27282">MLVFFTKNILFSTLIWAWEYSCKLTTCSKSWNEVFYSNNTFNVRCSRLLYSETKLEQEKKYEMLKKRIYSLLDESDDAFGERLNALAHDDLFRKQFNKLVLREVSKKEINNLMQCKNHQKQHDACNFEHNIKKKSDTSKHYDNVVKHKNPTKLSKKASSKFKSDLFHINYINNVHSVKFRHIVEAFSYLKKKNKVLYAAMSIITVYALFMFFILIISVSILFYIFLISM</sequence>
<gene>
    <name evidence="3" type="primary">PmUG01_05041600</name>
    <name evidence="3" type="ORF">PMUG01_05041600</name>
</gene>
<keyword evidence="1" id="KW-1133">Transmembrane helix</keyword>
<dbReference type="GeneID" id="39867457"/>
<protein>
    <recommendedName>
        <fullName evidence="5">Pv-fam-d protein</fullName>
    </recommendedName>
</protein>
<keyword evidence="2" id="KW-0732">Signal</keyword>
<dbReference type="EMBL" id="LT594626">
    <property type="protein sequence ID" value="SBT87552.1"/>
    <property type="molecule type" value="Genomic_DNA"/>
</dbReference>
<feature type="transmembrane region" description="Helical" evidence="1">
    <location>
        <begin position="195"/>
        <end position="226"/>
    </location>
</feature>
<feature type="chain" id="PRO_5008915843" description="Pv-fam-d protein" evidence="2">
    <location>
        <begin position="18"/>
        <end position="229"/>
    </location>
</feature>
<keyword evidence="1" id="KW-0472">Membrane</keyword>
<evidence type="ECO:0008006" key="5">
    <source>
        <dbReference type="Google" id="ProtNLM"/>
    </source>
</evidence>
<dbReference type="VEuPathDB" id="PlasmoDB:PmUG01_05041600"/>
<proteinExistence type="predicted"/>
<keyword evidence="1" id="KW-0812">Transmembrane</keyword>
<evidence type="ECO:0000313" key="3">
    <source>
        <dbReference type="EMBL" id="SBT87552.1"/>
    </source>
</evidence>
<organism evidence="3 4">
    <name type="scientific">Plasmodium malariae</name>
    <dbReference type="NCBI Taxonomy" id="5858"/>
    <lineage>
        <taxon>Eukaryota</taxon>
        <taxon>Sar</taxon>
        <taxon>Alveolata</taxon>
        <taxon>Apicomplexa</taxon>
        <taxon>Aconoidasida</taxon>
        <taxon>Haemosporida</taxon>
        <taxon>Plasmodiidae</taxon>
        <taxon>Plasmodium</taxon>
        <taxon>Plasmodium (Plasmodium)</taxon>
    </lineage>
</organism>
<dbReference type="OrthoDB" id="386050at2759"/>
<name>A0A1D3JLT1_PLAMA</name>
<evidence type="ECO:0000256" key="2">
    <source>
        <dbReference type="SAM" id="SignalP"/>
    </source>
</evidence>
<dbReference type="KEGG" id="pmal:PMUG01_05041600"/>
<accession>A0A1D3JLT1</accession>
<evidence type="ECO:0000256" key="1">
    <source>
        <dbReference type="SAM" id="Phobius"/>
    </source>
</evidence>
<evidence type="ECO:0000313" key="4">
    <source>
        <dbReference type="Proteomes" id="UP000219813"/>
    </source>
</evidence>
<dbReference type="RefSeq" id="XP_028860560.1">
    <property type="nucleotide sequence ID" value="XM_029003634.1"/>
</dbReference>
<keyword evidence="4" id="KW-1185">Reference proteome</keyword>
<dbReference type="Proteomes" id="UP000219813">
    <property type="component" value="Chromosome 5"/>
</dbReference>
<dbReference type="AlphaFoldDB" id="A0A1D3JLT1"/>
<reference evidence="3 4" key="1">
    <citation type="submission" date="2016-06" db="EMBL/GenBank/DDBJ databases">
        <authorList>
            <consortium name="Pathogen Informatics"/>
        </authorList>
    </citation>
    <scope>NUCLEOTIDE SEQUENCE [LARGE SCALE GENOMIC DNA]</scope>
</reference>